<evidence type="ECO:0000259" key="2">
    <source>
        <dbReference type="Pfam" id="PF13304"/>
    </source>
</evidence>
<dbReference type="PIRSF" id="PIRSF029347">
    <property type="entry name" value="RecF"/>
    <property type="match status" value="1"/>
</dbReference>
<keyword evidence="4" id="KW-1185">Reference proteome</keyword>
<dbReference type="GO" id="GO:0000731">
    <property type="term" value="P:DNA synthesis involved in DNA repair"/>
    <property type="evidence" value="ECO:0007669"/>
    <property type="project" value="TreeGrafter"/>
</dbReference>
<protein>
    <submittedName>
        <fullName evidence="3">ATPase</fullName>
    </submittedName>
</protein>
<dbReference type="InterPro" id="IPR027417">
    <property type="entry name" value="P-loop_NTPase"/>
</dbReference>
<sequence length="367" mass="39246">MLRTVAIENYRSLRDVVTELDTLNVVTGANGTGKTSVYRALRLLADLVREGAISTLAKEGGMRSALHAGVRERGPVAMRLGFASDELSYAIDLGLPPLGPFHLDPEVKTEAVWAGPVLRPATLLAERRGPRVRTRDADGVWQAAPWTVGDHESLMSALADPSQTPELYAIRQQATRWRFYDHFRTDSGADARRPGVATFTPVLAAGGDDLAAALLTIERIGWAQALQDAVASAFDGSALLTTEDDDGGCRFALRQPGIRRPLGAAELSDGTLRFLLLAAALLSPRPPGLLVLNEPESSLHASLMPALAALVVDASERSQVVVVTHSPDLVRALRPQARLVELEKSGGATTIAGQPSLDGPAWAWPQR</sequence>
<keyword evidence="1" id="KW-0227">DNA damage</keyword>
<evidence type="ECO:0000313" key="3">
    <source>
        <dbReference type="EMBL" id="GEO34208.1"/>
    </source>
</evidence>
<proteinExistence type="predicted"/>
<reference evidence="3 4" key="1">
    <citation type="submission" date="2019-07" db="EMBL/GenBank/DDBJ databases">
        <title>Whole genome shotgun sequence of Cellulomonas aerilata NBRC 106308.</title>
        <authorList>
            <person name="Hosoyama A."/>
            <person name="Uohara A."/>
            <person name="Ohji S."/>
            <person name="Ichikawa N."/>
        </authorList>
    </citation>
    <scope>NUCLEOTIDE SEQUENCE [LARGE SCALE GENOMIC DNA]</scope>
    <source>
        <strain evidence="3 4">NBRC 106308</strain>
    </source>
</reference>
<dbReference type="FunFam" id="3.40.50.300:FF:002708">
    <property type="entry name" value="FeS assembly ATPase SufC"/>
    <property type="match status" value="1"/>
</dbReference>
<dbReference type="OrthoDB" id="104167at2"/>
<dbReference type="InterPro" id="IPR014555">
    <property type="entry name" value="RecF-like"/>
</dbReference>
<organism evidence="3 4">
    <name type="scientific">Cellulomonas aerilata</name>
    <dbReference type="NCBI Taxonomy" id="515326"/>
    <lineage>
        <taxon>Bacteria</taxon>
        <taxon>Bacillati</taxon>
        <taxon>Actinomycetota</taxon>
        <taxon>Actinomycetes</taxon>
        <taxon>Micrococcales</taxon>
        <taxon>Cellulomonadaceae</taxon>
        <taxon>Cellulomonas</taxon>
    </lineage>
</organism>
<dbReference type="GO" id="GO:0006302">
    <property type="term" value="P:double-strand break repair"/>
    <property type="evidence" value="ECO:0007669"/>
    <property type="project" value="TreeGrafter"/>
</dbReference>
<dbReference type="PANTHER" id="PTHR32182">
    <property type="entry name" value="DNA REPLICATION AND REPAIR PROTEIN RECF"/>
    <property type="match status" value="1"/>
</dbReference>
<dbReference type="PANTHER" id="PTHR32182:SF25">
    <property type="entry name" value="SLR1056 PROTEIN"/>
    <property type="match status" value="1"/>
</dbReference>
<name>A0A512DCJ9_9CELL</name>
<dbReference type="Pfam" id="PF13304">
    <property type="entry name" value="AAA_21"/>
    <property type="match status" value="1"/>
</dbReference>
<dbReference type="GO" id="GO:0016887">
    <property type="term" value="F:ATP hydrolysis activity"/>
    <property type="evidence" value="ECO:0007669"/>
    <property type="project" value="InterPro"/>
</dbReference>
<evidence type="ECO:0000256" key="1">
    <source>
        <dbReference type="ARBA" id="ARBA00023236"/>
    </source>
</evidence>
<dbReference type="GO" id="GO:0009432">
    <property type="term" value="P:SOS response"/>
    <property type="evidence" value="ECO:0007669"/>
    <property type="project" value="UniProtKB-KW"/>
</dbReference>
<dbReference type="Proteomes" id="UP000321181">
    <property type="component" value="Unassembled WGS sequence"/>
</dbReference>
<dbReference type="Gene3D" id="3.40.50.300">
    <property type="entry name" value="P-loop containing nucleotide triphosphate hydrolases"/>
    <property type="match status" value="2"/>
</dbReference>
<evidence type="ECO:0000313" key="4">
    <source>
        <dbReference type="Proteomes" id="UP000321181"/>
    </source>
</evidence>
<dbReference type="SUPFAM" id="SSF52540">
    <property type="entry name" value="P-loop containing nucleoside triphosphate hydrolases"/>
    <property type="match status" value="1"/>
</dbReference>
<dbReference type="EMBL" id="BJYY01000013">
    <property type="protein sequence ID" value="GEO34208.1"/>
    <property type="molecule type" value="Genomic_DNA"/>
</dbReference>
<dbReference type="GO" id="GO:0005524">
    <property type="term" value="F:ATP binding"/>
    <property type="evidence" value="ECO:0007669"/>
    <property type="project" value="InterPro"/>
</dbReference>
<accession>A0A512DCJ9</accession>
<keyword evidence="1" id="KW-0742">SOS response</keyword>
<dbReference type="AlphaFoldDB" id="A0A512DCJ9"/>
<comment type="caution">
    <text evidence="3">The sequence shown here is derived from an EMBL/GenBank/DDBJ whole genome shotgun (WGS) entry which is preliminary data.</text>
</comment>
<feature type="domain" description="ATPase AAA-type core" evidence="2">
    <location>
        <begin position="23"/>
        <end position="330"/>
    </location>
</feature>
<dbReference type="RefSeq" id="WP_146903370.1">
    <property type="nucleotide sequence ID" value="NZ_BAAARM010000003.1"/>
</dbReference>
<gene>
    <name evidence="3" type="ORF">CAE01nite_19330</name>
</gene>
<dbReference type="InterPro" id="IPR003959">
    <property type="entry name" value="ATPase_AAA_core"/>
</dbReference>